<evidence type="ECO:0000313" key="3">
    <source>
        <dbReference type="Proteomes" id="UP000322214"/>
    </source>
</evidence>
<evidence type="ECO:0000313" key="2">
    <source>
        <dbReference type="EMBL" id="QEG21647.1"/>
    </source>
</evidence>
<feature type="region of interest" description="Disordered" evidence="1">
    <location>
        <begin position="57"/>
        <end position="77"/>
    </location>
</feature>
<keyword evidence="3" id="KW-1185">Reference proteome</keyword>
<organism evidence="2 3">
    <name type="scientific">Mariniblastus fucicola</name>
    <dbReference type="NCBI Taxonomy" id="980251"/>
    <lineage>
        <taxon>Bacteria</taxon>
        <taxon>Pseudomonadati</taxon>
        <taxon>Planctomycetota</taxon>
        <taxon>Planctomycetia</taxon>
        <taxon>Pirellulales</taxon>
        <taxon>Pirellulaceae</taxon>
        <taxon>Mariniblastus</taxon>
    </lineage>
</organism>
<accession>A0A5B9P4W8</accession>
<dbReference type="KEGG" id="mff:MFFC18_15050"/>
<name>A0A5B9P4W8_9BACT</name>
<protein>
    <submittedName>
        <fullName evidence="2">Uncharacterized protein</fullName>
    </submittedName>
</protein>
<dbReference type="EMBL" id="CP042912">
    <property type="protein sequence ID" value="QEG21647.1"/>
    <property type="molecule type" value="Genomic_DNA"/>
</dbReference>
<feature type="compositionally biased region" description="Polar residues" evidence="1">
    <location>
        <begin position="65"/>
        <end position="77"/>
    </location>
</feature>
<evidence type="ECO:0000256" key="1">
    <source>
        <dbReference type="SAM" id="MobiDB-lite"/>
    </source>
</evidence>
<proteinExistence type="predicted"/>
<sequence>MIKAEWMISILVDQADRHFHNPKFESYFPEATFLSPLKIKKHTRYKSSDAFRRFIFNRSGKENQHQNPKTQDQILDR</sequence>
<reference evidence="2 3" key="1">
    <citation type="submission" date="2019-08" db="EMBL/GenBank/DDBJ databases">
        <title>Deep-cultivation of Planctomycetes and their phenomic and genomic characterization uncovers novel biology.</title>
        <authorList>
            <person name="Wiegand S."/>
            <person name="Jogler M."/>
            <person name="Boedeker C."/>
            <person name="Pinto D."/>
            <person name="Vollmers J."/>
            <person name="Rivas-Marin E."/>
            <person name="Kohn T."/>
            <person name="Peeters S.H."/>
            <person name="Heuer A."/>
            <person name="Rast P."/>
            <person name="Oberbeckmann S."/>
            <person name="Bunk B."/>
            <person name="Jeske O."/>
            <person name="Meyerdierks A."/>
            <person name="Storesund J.E."/>
            <person name="Kallscheuer N."/>
            <person name="Luecker S."/>
            <person name="Lage O.M."/>
            <person name="Pohl T."/>
            <person name="Merkel B.J."/>
            <person name="Hornburger P."/>
            <person name="Mueller R.-W."/>
            <person name="Bruemmer F."/>
            <person name="Labrenz M."/>
            <person name="Spormann A.M."/>
            <person name="Op den Camp H."/>
            <person name="Overmann J."/>
            <person name="Amann R."/>
            <person name="Jetten M.S.M."/>
            <person name="Mascher T."/>
            <person name="Medema M.H."/>
            <person name="Devos D.P."/>
            <person name="Kaster A.-K."/>
            <person name="Ovreas L."/>
            <person name="Rohde M."/>
            <person name="Galperin M.Y."/>
            <person name="Jogler C."/>
        </authorList>
    </citation>
    <scope>NUCLEOTIDE SEQUENCE [LARGE SCALE GENOMIC DNA]</scope>
    <source>
        <strain evidence="2 3">FC18</strain>
    </source>
</reference>
<dbReference type="Proteomes" id="UP000322214">
    <property type="component" value="Chromosome"/>
</dbReference>
<dbReference type="AlphaFoldDB" id="A0A5B9P4W8"/>
<gene>
    <name evidence="2" type="ORF">MFFC18_15050</name>
</gene>